<feature type="compositionally biased region" description="Low complexity" evidence="1">
    <location>
        <begin position="614"/>
        <end position="631"/>
    </location>
</feature>
<protein>
    <submittedName>
        <fullName evidence="2">Uncharacterized protein</fullName>
    </submittedName>
</protein>
<proteinExistence type="predicted"/>
<dbReference type="EMBL" id="SGPJ01000145">
    <property type="protein sequence ID" value="THG97865.1"/>
    <property type="molecule type" value="Genomic_DNA"/>
</dbReference>
<comment type="caution">
    <text evidence="2">The sequence shown here is derived from an EMBL/GenBank/DDBJ whole genome shotgun (WGS) entry which is preliminary data.</text>
</comment>
<keyword evidence="3" id="KW-1185">Reference proteome</keyword>
<organism evidence="2 3">
    <name type="scientific">Hermanssonia centrifuga</name>
    <dbReference type="NCBI Taxonomy" id="98765"/>
    <lineage>
        <taxon>Eukaryota</taxon>
        <taxon>Fungi</taxon>
        <taxon>Dikarya</taxon>
        <taxon>Basidiomycota</taxon>
        <taxon>Agaricomycotina</taxon>
        <taxon>Agaricomycetes</taxon>
        <taxon>Polyporales</taxon>
        <taxon>Meruliaceae</taxon>
        <taxon>Hermanssonia</taxon>
    </lineage>
</organism>
<accession>A0A4S4KHU8</accession>
<dbReference type="PANTHER" id="PTHR31912">
    <property type="entry name" value="IP13529P"/>
    <property type="match status" value="1"/>
</dbReference>
<feature type="compositionally biased region" description="Acidic residues" evidence="1">
    <location>
        <begin position="1202"/>
        <end position="1292"/>
    </location>
</feature>
<evidence type="ECO:0000313" key="2">
    <source>
        <dbReference type="EMBL" id="THG97865.1"/>
    </source>
</evidence>
<dbReference type="PANTHER" id="PTHR31912:SF34">
    <property type="entry name" value="NOTOCHORD-RELATED PROTEIN"/>
    <property type="match status" value="1"/>
</dbReference>
<reference evidence="2 3" key="1">
    <citation type="submission" date="2019-02" db="EMBL/GenBank/DDBJ databases">
        <title>Genome sequencing of the rare red list fungi Phlebia centrifuga.</title>
        <authorList>
            <person name="Buettner E."/>
            <person name="Kellner H."/>
        </authorList>
    </citation>
    <scope>NUCLEOTIDE SEQUENCE [LARGE SCALE GENOMIC DNA]</scope>
    <source>
        <strain evidence="2 3">DSM 108282</strain>
    </source>
</reference>
<sequence>MHIGAYWAVLREARSESPINAGAGKPDVKQDCPTYPWSSMAMFLTDALFSSPRLHFSEVQKTAVLDWAKHMGASDVPSLYSIKKCQERICAIVGNPTEKVVSKSGTVFYLNDIASAISKDYANPITRSSMQDYPIDCNGSMSQVHHASKMLLDLPDECGPPSANTEEFGHGFAACSSVWKEKMPHAFRSKANGRMVYAVPIMIFMDDVSGNISKQWNKHHVIYMSNANMPREMIEKEFCVRFVSSSPNATPLELMDAMRESIRKASENGIVAWDCMNKEEVILCPYPLLFAGDNPMQAEECSQGGLACNYFCRTCKVGGTKEKKMTDDGFESLFHCGELRKPEETRAEVITQLGLGVLPGAQSKVKKRVEATGVSDATTREILKFLATSGQKLRGLDGDKKRMMSENEVAQRLEKDLQDWLGGEAKENRINPLLGMQGVDIHQDTPTEILHTVLLGVVKYFWAQSMVLIEKNKQIPLFQARLASLNTEGLKDPDLRAEYLVQYKGSLIGKHFKSLAQNIIAVVNVQHDCITAGCWDTETVPIRQERQETTRMKQIVQHVVGDEDIYLLNSHALHNYQHLANVIPTHLKLQICVVADGKSARARAAKGLRENAASKKAAATAEKGKATSASAEDGEAQTYQESLEDTEIVVDSATPQVAHADLEDGENPGDMEICGQRNIVHGAADGHAAPSDFDNEVTDVRVIKRRKAQASDIAHNAGLQEDALEDFASRGYTGMLMTIMANLLVMQTEKIECELQQALVKSVFLEQLMLRLLTTLVSPNLTAYLTNLVDEIMHVIETDPHIYDVDPNYHEHPKAWQDLTDKIGSITIKQRARIRTNLLTGITNKLPIDQVLQLVIKQHTAIYPSMAHFCRFAFLRKSLILFNTLEKRTGLTVACNELARGGRLGSKSASPVAEPEPEHEPEHEEEVPPPSIEPPPYVTAWLAKNRDDPSLVDFLPSLKDHLLARLAGRVFDGDEHEFTDIERGSLRLKDNRLYLHKVMRINYTTYDMRRDQDSINPRTHADIMVLSPEEDQTHPYWFGRVLGIYHAFVMYTGPGSKSTSLEYKRTDFLWVQWFGPCPGESVGFRKRRLPQIGFIPYEKHDAGPFGFLDPALVVHAVHLIPAFHHGKTDTLLPDSIVRQPSEGNEDWAYYYVNIDMFMRFLGGGIGHKATRLIVKISETLKMFFVYEDQASREAAGSHSVEDFEPEAQVDEDEEDKAAEDDEQAELPEEEEDEEDKAEAEAEEDIQLEEDDYGYAFDEVELEEEEEEEEKDLGPEDGEDGMLIEDDVGYDAF</sequence>
<name>A0A4S4KHU8_9APHY</name>
<dbReference type="Proteomes" id="UP000309038">
    <property type="component" value="Unassembled WGS sequence"/>
</dbReference>
<evidence type="ECO:0000313" key="3">
    <source>
        <dbReference type="Proteomes" id="UP000309038"/>
    </source>
</evidence>
<evidence type="ECO:0000256" key="1">
    <source>
        <dbReference type="SAM" id="MobiDB-lite"/>
    </source>
</evidence>
<gene>
    <name evidence="2" type="ORF">EW026_g4222</name>
</gene>
<feature type="region of interest" description="Disordered" evidence="1">
    <location>
        <begin position="903"/>
        <end position="935"/>
    </location>
</feature>
<feature type="region of interest" description="Disordered" evidence="1">
    <location>
        <begin position="611"/>
        <end position="635"/>
    </location>
</feature>
<feature type="region of interest" description="Disordered" evidence="1">
    <location>
        <begin position="1194"/>
        <end position="1292"/>
    </location>
</feature>